<dbReference type="CDD" id="cd02883">
    <property type="entry name" value="NUDIX_Hydrolase"/>
    <property type="match status" value="1"/>
</dbReference>
<dbReference type="PANTHER" id="PTHR43046:SF14">
    <property type="entry name" value="MUTT_NUDIX FAMILY PROTEIN"/>
    <property type="match status" value="1"/>
</dbReference>
<dbReference type="InterPro" id="IPR015797">
    <property type="entry name" value="NUDIX_hydrolase-like_dom_sf"/>
</dbReference>
<dbReference type="GO" id="GO:0016787">
    <property type="term" value="F:hydrolase activity"/>
    <property type="evidence" value="ECO:0007669"/>
    <property type="project" value="UniProtKB-KW"/>
</dbReference>
<reference evidence="4" key="2">
    <citation type="journal article" date="2021" name="Microbiome">
        <title>Successional dynamics and alternative stable states in a saline activated sludge microbial community over 9 years.</title>
        <authorList>
            <person name="Wang Y."/>
            <person name="Ye J."/>
            <person name="Ju F."/>
            <person name="Liu L."/>
            <person name="Boyd J.A."/>
            <person name="Deng Y."/>
            <person name="Parks D.H."/>
            <person name="Jiang X."/>
            <person name="Yin X."/>
            <person name="Woodcroft B.J."/>
            <person name="Tyson G.W."/>
            <person name="Hugenholtz P."/>
            <person name="Polz M.F."/>
            <person name="Zhang T."/>
        </authorList>
    </citation>
    <scope>NUCLEOTIDE SEQUENCE</scope>
    <source>
        <strain evidence="4">HKST-UBA02</strain>
    </source>
</reference>
<organism evidence="4 5">
    <name type="scientific">candidate division WWE3 bacterium</name>
    <dbReference type="NCBI Taxonomy" id="2053526"/>
    <lineage>
        <taxon>Bacteria</taxon>
        <taxon>Katanobacteria</taxon>
    </lineage>
</organism>
<dbReference type="AlphaFoldDB" id="A0A955LV95"/>
<reference evidence="4" key="1">
    <citation type="submission" date="2020-04" db="EMBL/GenBank/DDBJ databases">
        <authorList>
            <person name="Zhang T."/>
        </authorList>
    </citation>
    <scope>NUCLEOTIDE SEQUENCE</scope>
    <source>
        <strain evidence="4">HKST-UBA02</strain>
    </source>
</reference>
<keyword evidence="2 4" id="KW-0378">Hydrolase</keyword>
<dbReference type="InterPro" id="IPR000086">
    <property type="entry name" value="NUDIX_hydrolase_dom"/>
</dbReference>
<evidence type="ECO:0000313" key="5">
    <source>
        <dbReference type="Proteomes" id="UP000699691"/>
    </source>
</evidence>
<evidence type="ECO:0000313" key="4">
    <source>
        <dbReference type="EMBL" id="MCA9397291.1"/>
    </source>
</evidence>
<dbReference type="Proteomes" id="UP000699691">
    <property type="component" value="Unassembled WGS sequence"/>
</dbReference>
<dbReference type="Pfam" id="PF00293">
    <property type="entry name" value="NUDIX"/>
    <property type="match status" value="1"/>
</dbReference>
<dbReference type="PANTHER" id="PTHR43046">
    <property type="entry name" value="GDP-MANNOSE MANNOSYL HYDROLASE"/>
    <property type="match status" value="1"/>
</dbReference>
<dbReference type="PRINTS" id="PR00502">
    <property type="entry name" value="NUDIXFAMILY"/>
</dbReference>
<sequence length="71" mass="8060">MSEKKLSLYVTALIFNSHNKLLIVKRRYGTEVLPGKWGYPGGMVEEGQTIEDALYEEVFEETGVNVAIKRI</sequence>
<gene>
    <name evidence="4" type="ORF">KC573_00530</name>
</gene>
<dbReference type="EMBL" id="JAGQKY010000012">
    <property type="protein sequence ID" value="MCA9397291.1"/>
    <property type="molecule type" value="Genomic_DNA"/>
</dbReference>
<evidence type="ECO:0000256" key="1">
    <source>
        <dbReference type="ARBA" id="ARBA00001946"/>
    </source>
</evidence>
<evidence type="ECO:0000256" key="2">
    <source>
        <dbReference type="ARBA" id="ARBA00022801"/>
    </source>
</evidence>
<comment type="cofactor">
    <cofactor evidence="1">
        <name>Mg(2+)</name>
        <dbReference type="ChEBI" id="CHEBI:18420"/>
    </cofactor>
</comment>
<protein>
    <submittedName>
        <fullName evidence="4">NUDIX hydrolase</fullName>
    </submittedName>
</protein>
<dbReference type="InterPro" id="IPR020476">
    <property type="entry name" value="Nudix_hydrolase"/>
</dbReference>
<dbReference type="Gene3D" id="3.90.79.10">
    <property type="entry name" value="Nucleoside Triphosphate Pyrophosphohydrolase"/>
    <property type="match status" value="1"/>
</dbReference>
<evidence type="ECO:0000259" key="3">
    <source>
        <dbReference type="PROSITE" id="PS51462"/>
    </source>
</evidence>
<name>A0A955LV95_UNCKA</name>
<dbReference type="PROSITE" id="PS51462">
    <property type="entry name" value="NUDIX"/>
    <property type="match status" value="1"/>
</dbReference>
<comment type="caution">
    <text evidence="4">The sequence shown here is derived from an EMBL/GenBank/DDBJ whole genome shotgun (WGS) entry which is preliminary data.</text>
</comment>
<feature type="domain" description="Nudix hydrolase" evidence="3">
    <location>
        <begin position="5"/>
        <end position="71"/>
    </location>
</feature>
<accession>A0A955LV95</accession>
<dbReference type="SUPFAM" id="SSF55811">
    <property type="entry name" value="Nudix"/>
    <property type="match status" value="1"/>
</dbReference>
<proteinExistence type="predicted"/>